<dbReference type="CDD" id="cd10030">
    <property type="entry name" value="UDG-F4_TTUDGA_SPO1dp_like"/>
    <property type="match status" value="1"/>
</dbReference>
<dbReference type="EMBL" id="BONI01000005">
    <property type="protein sequence ID" value="GIG04175.1"/>
    <property type="molecule type" value="Genomic_DNA"/>
</dbReference>
<evidence type="ECO:0000259" key="10">
    <source>
        <dbReference type="SMART" id="SM00986"/>
    </source>
</evidence>
<dbReference type="AlphaFoldDB" id="A0A8J3KN75"/>
<dbReference type="SUPFAM" id="SSF52141">
    <property type="entry name" value="Uracil-DNA glycosylase-like"/>
    <property type="match status" value="1"/>
</dbReference>
<keyword evidence="5" id="KW-0227">DNA damage</keyword>
<keyword evidence="12" id="KW-1185">Reference proteome</keyword>
<evidence type="ECO:0000256" key="8">
    <source>
        <dbReference type="ARBA" id="ARBA00023014"/>
    </source>
</evidence>
<organism evidence="11 12">
    <name type="scientific">Catellatospora coxensis</name>
    <dbReference type="NCBI Taxonomy" id="310354"/>
    <lineage>
        <taxon>Bacteria</taxon>
        <taxon>Bacillati</taxon>
        <taxon>Actinomycetota</taxon>
        <taxon>Actinomycetes</taxon>
        <taxon>Micromonosporales</taxon>
        <taxon>Micromonosporaceae</taxon>
        <taxon>Catellatospora</taxon>
    </lineage>
</organism>
<evidence type="ECO:0000256" key="2">
    <source>
        <dbReference type="ARBA" id="ARBA00019403"/>
    </source>
</evidence>
<reference evidence="11 12" key="1">
    <citation type="submission" date="2021-01" db="EMBL/GenBank/DDBJ databases">
        <title>Whole genome shotgun sequence of Catellatospora coxensis NBRC 107359.</title>
        <authorList>
            <person name="Komaki H."/>
            <person name="Tamura T."/>
        </authorList>
    </citation>
    <scope>NUCLEOTIDE SEQUENCE [LARGE SCALE GENOMIC DNA]</scope>
    <source>
        <strain evidence="11 12">NBRC 107359</strain>
    </source>
</reference>
<evidence type="ECO:0000256" key="3">
    <source>
        <dbReference type="ARBA" id="ARBA00022485"/>
    </source>
</evidence>
<dbReference type="Pfam" id="PF03167">
    <property type="entry name" value="UDG"/>
    <property type="match status" value="1"/>
</dbReference>
<dbReference type="GO" id="GO:0097506">
    <property type="term" value="F:deaminated base DNA N-glycosylase activity"/>
    <property type="evidence" value="ECO:0007669"/>
    <property type="project" value="UniProtKB-ARBA"/>
</dbReference>
<keyword evidence="3" id="KW-0004">4Fe-4S</keyword>
<feature type="domain" description="Uracil-DNA glycosylase-like" evidence="10">
    <location>
        <begin position="55"/>
        <end position="226"/>
    </location>
</feature>
<dbReference type="PANTHER" id="PTHR33693:SF9">
    <property type="entry name" value="TYPE-4 URACIL-DNA GLYCOSYLASE"/>
    <property type="match status" value="1"/>
</dbReference>
<dbReference type="PANTHER" id="PTHR33693">
    <property type="entry name" value="TYPE-5 URACIL-DNA GLYCOSYLASE"/>
    <property type="match status" value="1"/>
</dbReference>
<evidence type="ECO:0000256" key="5">
    <source>
        <dbReference type="ARBA" id="ARBA00022763"/>
    </source>
</evidence>
<protein>
    <recommendedName>
        <fullName evidence="2">Type-4 uracil-DNA glycosylase</fullName>
    </recommendedName>
</protein>
<gene>
    <name evidence="11" type="ORF">Cco03nite_08750</name>
</gene>
<comment type="similarity">
    <text evidence="1">Belongs to the uracil-DNA glycosylase (UDG) superfamily. Type 4 (UDGa) family.</text>
</comment>
<evidence type="ECO:0000256" key="1">
    <source>
        <dbReference type="ARBA" id="ARBA00006521"/>
    </source>
</evidence>
<keyword evidence="8" id="KW-0411">Iron-sulfur</keyword>
<comment type="caution">
    <text evidence="11">The sequence shown here is derived from an EMBL/GenBank/DDBJ whole genome shotgun (WGS) entry which is preliminary data.</text>
</comment>
<evidence type="ECO:0000256" key="4">
    <source>
        <dbReference type="ARBA" id="ARBA00022723"/>
    </source>
</evidence>
<dbReference type="NCBIfam" id="TIGR00758">
    <property type="entry name" value="UDG_fam4"/>
    <property type="match status" value="1"/>
</dbReference>
<sequence length="234" mass="24874">MVRPHPGYQLTMATSTEQGAQRYVPDGAASIGELREAAAGCRGCHLYRDATQTVFGAGPAHARVVLIGEQPGDVEDRRGAPFVGPAGKLLDRAVEQAGLDRADAYVTNVVKHFKFKSTDTGKRRIHQNPNRAEMTACMPWLAAELHLLRPRVLVALGGTALKALLGPSATVSGARGVLMPWPGAAYQPELFAADGAAQLLATIHPSAVLRAVDRDALYEGLVADLRLAVAALRR</sequence>
<keyword evidence="4" id="KW-0479">Metal-binding</keyword>
<accession>A0A8J3KN75</accession>
<dbReference type="InterPro" id="IPR036895">
    <property type="entry name" value="Uracil-DNA_glycosylase-like_sf"/>
</dbReference>
<keyword evidence="7" id="KW-0408">Iron</keyword>
<keyword evidence="9" id="KW-0234">DNA repair</keyword>
<evidence type="ECO:0000256" key="9">
    <source>
        <dbReference type="ARBA" id="ARBA00023204"/>
    </source>
</evidence>
<dbReference type="GO" id="GO:0046872">
    <property type="term" value="F:metal ion binding"/>
    <property type="evidence" value="ECO:0007669"/>
    <property type="project" value="UniProtKB-KW"/>
</dbReference>
<evidence type="ECO:0000256" key="6">
    <source>
        <dbReference type="ARBA" id="ARBA00022801"/>
    </source>
</evidence>
<proteinExistence type="inferred from homology"/>
<dbReference type="GO" id="GO:0006281">
    <property type="term" value="P:DNA repair"/>
    <property type="evidence" value="ECO:0007669"/>
    <property type="project" value="UniProtKB-KW"/>
</dbReference>
<evidence type="ECO:0000313" key="11">
    <source>
        <dbReference type="EMBL" id="GIG04175.1"/>
    </source>
</evidence>
<evidence type="ECO:0000313" key="12">
    <source>
        <dbReference type="Proteomes" id="UP000630887"/>
    </source>
</evidence>
<dbReference type="Gene3D" id="3.40.470.10">
    <property type="entry name" value="Uracil-DNA glycosylase-like domain"/>
    <property type="match status" value="1"/>
</dbReference>
<dbReference type="InterPro" id="IPR005273">
    <property type="entry name" value="Ura-DNA_glyco_family4"/>
</dbReference>
<dbReference type="SMART" id="SM00986">
    <property type="entry name" value="UDG"/>
    <property type="match status" value="1"/>
</dbReference>
<dbReference type="Proteomes" id="UP000630887">
    <property type="component" value="Unassembled WGS sequence"/>
</dbReference>
<dbReference type="SMART" id="SM00987">
    <property type="entry name" value="UreE_C"/>
    <property type="match status" value="1"/>
</dbReference>
<keyword evidence="6" id="KW-0378">Hydrolase</keyword>
<dbReference type="InterPro" id="IPR005122">
    <property type="entry name" value="Uracil-DNA_glycosylase-like"/>
</dbReference>
<dbReference type="NCBIfam" id="TIGR03914">
    <property type="entry name" value="UDG_fam_dom"/>
    <property type="match status" value="1"/>
</dbReference>
<dbReference type="GO" id="GO:0051539">
    <property type="term" value="F:4 iron, 4 sulfur cluster binding"/>
    <property type="evidence" value="ECO:0007669"/>
    <property type="project" value="UniProtKB-KW"/>
</dbReference>
<name>A0A8J3KN75_9ACTN</name>
<dbReference type="InterPro" id="IPR051536">
    <property type="entry name" value="UDG_Type-4/5"/>
</dbReference>
<evidence type="ECO:0000256" key="7">
    <source>
        <dbReference type="ARBA" id="ARBA00023004"/>
    </source>
</evidence>